<reference evidence="3 4" key="1">
    <citation type="submission" date="2023-12" db="EMBL/GenBank/DDBJ databases">
        <title>Amycolatopsis sp. V23-08.</title>
        <authorList>
            <person name="Somphong A."/>
        </authorList>
    </citation>
    <scope>NUCLEOTIDE SEQUENCE [LARGE SCALE GENOMIC DNA]</scope>
    <source>
        <strain evidence="3 4">V23-08</strain>
    </source>
</reference>
<dbReference type="Gene3D" id="3.40.50.720">
    <property type="entry name" value="NAD(P)-binding Rossmann-like Domain"/>
    <property type="match status" value="1"/>
</dbReference>
<organism evidence="3 4">
    <name type="scientific">Amycolatopsis heterodermiae</name>
    <dbReference type="NCBI Taxonomy" id="3110235"/>
    <lineage>
        <taxon>Bacteria</taxon>
        <taxon>Bacillati</taxon>
        <taxon>Actinomycetota</taxon>
        <taxon>Actinomycetes</taxon>
        <taxon>Pseudonocardiales</taxon>
        <taxon>Pseudonocardiaceae</taxon>
        <taxon>Amycolatopsis</taxon>
    </lineage>
</organism>
<dbReference type="EMBL" id="JAYFSI010000005">
    <property type="protein sequence ID" value="MEA5362288.1"/>
    <property type="molecule type" value="Genomic_DNA"/>
</dbReference>
<dbReference type="Pfam" id="PF13561">
    <property type="entry name" value="adh_short_C2"/>
    <property type="match status" value="1"/>
</dbReference>
<dbReference type="PRINTS" id="PR00080">
    <property type="entry name" value="SDRFAMILY"/>
</dbReference>
<sequence length="251" mass="25195">MPTPLANRTAVVTGASSGIGAAVARALSAAGARVALVARSPAALDETAATLPGESLCLPADVSDDAQVAAAVDRVEATWGVPDLVVTSAGVCDPATLAELTPGSWRHTLDVNLSGTFYVAREAALRMRRAGVPGDIVTIGSELSVIGMAGYTAYCASKAGVLGLTRALAAELAPDVRVNAVCPGPVDTPMLAAEFAAGGDPRAAYEETLARVPLRRLGTADEVAAAVLYLVAPTTYATGTALHLDGGTTSV</sequence>
<dbReference type="PANTHER" id="PTHR42760:SF133">
    <property type="entry name" value="3-OXOACYL-[ACYL-CARRIER-PROTEIN] REDUCTASE"/>
    <property type="match status" value="1"/>
</dbReference>
<comment type="caution">
    <text evidence="3">The sequence shown here is derived from an EMBL/GenBank/DDBJ whole genome shotgun (WGS) entry which is preliminary data.</text>
</comment>
<gene>
    <name evidence="3" type="ORF">VA596_22315</name>
</gene>
<evidence type="ECO:0000256" key="1">
    <source>
        <dbReference type="ARBA" id="ARBA00006484"/>
    </source>
</evidence>
<dbReference type="InterPro" id="IPR020904">
    <property type="entry name" value="Sc_DH/Rdtase_CS"/>
</dbReference>
<dbReference type="PANTHER" id="PTHR42760">
    <property type="entry name" value="SHORT-CHAIN DEHYDROGENASES/REDUCTASES FAMILY MEMBER"/>
    <property type="match status" value="1"/>
</dbReference>
<accession>A0ABU5R7S7</accession>
<dbReference type="SUPFAM" id="SSF51735">
    <property type="entry name" value="NAD(P)-binding Rossmann-fold domains"/>
    <property type="match status" value="1"/>
</dbReference>
<dbReference type="PRINTS" id="PR00081">
    <property type="entry name" value="GDHRDH"/>
</dbReference>
<dbReference type="InterPro" id="IPR036291">
    <property type="entry name" value="NAD(P)-bd_dom_sf"/>
</dbReference>
<dbReference type="PROSITE" id="PS00061">
    <property type="entry name" value="ADH_SHORT"/>
    <property type="match status" value="1"/>
</dbReference>
<evidence type="ECO:0000313" key="3">
    <source>
        <dbReference type="EMBL" id="MEA5362288.1"/>
    </source>
</evidence>
<name>A0ABU5R7S7_9PSEU</name>
<comment type="similarity">
    <text evidence="1">Belongs to the short-chain dehydrogenases/reductases (SDR) family.</text>
</comment>
<proteinExistence type="inferred from homology"/>
<dbReference type="RefSeq" id="WP_323329772.1">
    <property type="nucleotide sequence ID" value="NZ_JAYFSI010000005.1"/>
</dbReference>
<keyword evidence="4" id="KW-1185">Reference proteome</keyword>
<dbReference type="InterPro" id="IPR002347">
    <property type="entry name" value="SDR_fam"/>
</dbReference>
<dbReference type="Proteomes" id="UP001304298">
    <property type="component" value="Unassembled WGS sequence"/>
</dbReference>
<evidence type="ECO:0000256" key="2">
    <source>
        <dbReference type="ARBA" id="ARBA00023002"/>
    </source>
</evidence>
<protein>
    <submittedName>
        <fullName evidence="3">SDR family NAD(P)-dependent oxidoreductase</fullName>
    </submittedName>
</protein>
<keyword evidence="2" id="KW-0560">Oxidoreductase</keyword>
<evidence type="ECO:0000313" key="4">
    <source>
        <dbReference type="Proteomes" id="UP001304298"/>
    </source>
</evidence>